<dbReference type="Ensembl" id="ENSOMET00000020451.1">
    <property type="protein sequence ID" value="ENSOMEP00000012921.1"/>
    <property type="gene ID" value="ENSOMEG00000014346.1"/>
</dbReference>
<accession>A0A3B3C4Q4</accession>
<proteinExistence type="predicted"/>
<evidence type="ECO:0000313" key="2">
    <source>
        <dbReference type="Proteomes" id="UP000261560"/>
    </source>
</evidence>
<dbReference type="Proteomes" id="UP000261560">
    <property type="component" value="Unplaced"/>
</dbReference>
<dbReference type="OMA" id="YDSPVAC"/>
<sequence>MCGIDGNFYKCIKALYKAPLACVQVNELRTGWFPTPFGVKQGDVLSPTLFAIYVNDLEETKLQKMLDIMNSWCTKWRLSINDDKTQIVHFRKPYVCQSDYQFYFGTTLLMYSVTYKYLGFVFHENMTFSEARKDSMTV</sequence>
<dbReference type="PANTHER" id="PTHR47027:SF26">
    <property type="entry name" value="REVERSE TRANSCRIPTASE DOMAIN-CONTAINING PROTEIN"/>
    <property type="match status" value="1"/>
</dbReference>
<evidence type="ECO:0000313" key="1">
    <source>
        <dbReference type="Ensembl" id="ENSOMEP00000012921.1"/>
    </source>
</evidence>
<dbReference type="AlphaFoldDB" id="A0A3B3C4Q4"/>
<dbReference type="PANTHER" id="PTHR47027">
    <property type="entry name" value="REVERSE TRANSCRIPTASE DOMAIN-CONTAINING PROTEIN"/>
    <property type="match status" value="1"/>
</dbReference>
<dbReference type="PaxDb" id="30732-ENSOMEP00000012921"/>
<reference evidence="1" key="1">
    <citation type="submission" date="2025-08" db="UniProtKB">
        <authorList>
            <consortium name="Ensembl"/>
        </authorList>
    </citation>
    <scope>IDENTIFICATION</scope>
</reference>
<keyword evidence="2" id="KW-1185">Reference proteome</keyword>
<reference evidence="1" key="2">
    <citation type="submission" date="2025-09" db="UniProtKB">
        <authorList>
            <consortium name="Ensembl"/>
        </authorList>
    </citation>
    <scope>IDENTIFICATION</scope>
</reference>
<dbReference type="SUPFAM" id="SSF56672">
    <property type="entry name" value="DNA/RNA polymerases"/>
    <property type="match status" value="1"/>
</dbReference>
<name>A0A3B3C4Q4_ORYME</name>
<organism evidence="1 2">
    <name type="scientific">Oryzias melastigma</name>
    <name type="common">Marine medaka</name>
    <dbReference type="NCBI Taxonomy" id="30732"/>
    <lineage>
        <taxon>Eukaryota</taxon>
        <taxon>Metazoa</taxon>
        <taxon>Chordata</taxon>
        <taxon>Craniata</taxon>
        <taxon>Vertebrata</taxon>
        <taxon>Euteleostomi</taxon>
        <taxon>Actinopterygii</taxon>
        <taxon>Neopterygii</taxon>
        <taxon>Teleostei</taxon>
        <taxon>Neoteleostei</taxon>
        <taxon>Acanthomorphata</taxon>
        <taxon>Ovalentaria</taxon>
        <taxon>Atherinomorphae</taxon>
        <taxon>Beloniformes</taxon>
        <taxon>Adrianichthyidae</taxon>
        <taxon>Oryziinae</taxon>
        <taxon>Oryzias</taxon>
    </lineage>
</organism>
<protein>
    <submittedName>
        <fullName evidence="1">Uncharacterized protein</fullName>
    </submittedName>
</protein>
<dbReference type="InterPro" id="IPR043502">
    <property type="entry name" value="DNA/RNA_pol_sf"/>
</dbReference>
<dbReference type="GeneTree" id="ENSGT00940000177022"/>